<evidence type="ECO:0000313" key="5">
    <source>
        <dbReference type="Proteomes" id="UP000799757"/>
    </source>
</evidence>
<protein>
    <submittedName>
        <fullName evidence="4">Isoflavone reductase family protein</fullName>
    </submittedName>
</protein>
<dbReference type="OrthoDB" id="9984533at2759"/>
<sequence length="311" mass="33586">MSIQNVALIGASGTLGPSILAALKTSPYTPFVLNRASSKSTYPSTNVITVPDDLNIPALTALFNDHAIDALVLAIAGSHVETQKKLIDAAFAARVQLVIPAEFGSCDSDDDATNALLPLMAGKKRVREYLQSLESKERGEGKPNLAWTSLVTGHFFDWGLEHNLLCIDVQRKIAHLLDGGDIKFSGSNLSFIARAVVAILALPDAARNKLLYVHSHHVTQLELLAALEKVMGEKFERLQESSKEELAEARPKMLKGDPEATEEVVAVHGVVASDWAGKSTFANQLLGLEEEDLEEVVARVVQKMKGKATSN</sequence>
<dbReference type="PANTHER" id="PTHR47706">
    <property type="entry name" value="NMRA-LIKE FAMILY PROTEIN"/>
    <property type="match status" value="1"/>
</dbReference>
<name>A0A6A6XYV8_9PLEO</name>
<dbReference type="InterPro" id="IPR036291">
    <property type="entry name" value="NAD(P)-bd_dom_sf"/>
</dbReference>
<organism evidence="4 5">
    <name type="scientific">Melanomma pulvis-pyrius CBS 109.77</name>
    <dbReference type="NCBI Taxonomy" id="1314802"/>
    <lineage>
        <taxon>Eukaryota</taxon>
        <taxon>Fungi</taxon>
        <taxon>Dikarya</taxon>
        <taxon>Ascomycota</taxon>
        <taxon>Pezizomycotina</taxon>
        <taxon>Dothideomycetes</taxon>
        <taxon>Pleosporomycetidae</taxon>
        <taxon>Pleosporales</taxon>
        <taxon>Melanommataceae</taxon>
        <taxon>Melanomma</taxon>
    </lineage>
</organism>
<dbReference type="InterPro" id="IPR008030">
    <property type="entry name" value="NmrA-like"/>
</dbReference>
<dbReference type="Pfam" id="PF05368">
    <property type="entry name" value="NmrA"/>
    <property type="match status" value="1"/>
</dbReference>
<dbReference type="CDD" id="cd05259">
    <property type="entry name" value="PCBER_SDR_a"/>
    <property type="match status" value="1"/>
</dbReference>
<accession>A0A6A6XYV8</accession>
<keyword evidence="2" id="KW-0560">Oxidoreductase</keyword>
<proteinExistence type="predicted"/>
<dbReference type="InterPro" id="IPR051609">
    <property type="entry name" value="NmrA/Isoflavone_reductase-like"/>
</dbReference>
<evidence type="ECO:0000259" key="3">
    <source>
        <dbReference type="Pfam" id="PF05368"/>
    </source>
</evidence>
<dbReference type="GO" id="GO:0016491">
    <property type="term" value="F:oxidoreductase activity"/>
    <property type="evidence" value="ECO:0007669"/>
    <property type="project" value="UniProtKB-KW"/>
</dbReference>
<reference evidence="4" key="1">
    <citation type="journal article" date="2020" name="Stud. Mycol.">
        <title>101 Dothideomycetes genomes: a test case for predicting lifestyles and emergence of pathogens.</title>
        <authorList>
            <person name="Haridas S."/>
            <person name="Albert R."/>
            <person name="Binder M."/>
            <person name="Bloem J."/>
            <person name="Labutti K."/>
            <person name="Salamov A."/>
            <person name="Andreopoulos B."/>
            <person name="Baker S."/>
            <person name="Barry K."/>
            <person name="Bills G."/>
            <person name="Bluhm B."/>
            <person name="Cannon C."/>
            <person name="Castanera R."/>
            <person name="Culley D."/>
            <person name="Daum C."/>
            <person name="Ezra D."/>
            <person name="Gonzalez J."/>
            <person name="Henrissat B."/>
            <person name="Kuo A."/>
            <person name="Liang C."/>
            <person name="Lipzen A."/>
            <person name="Lutzoni F."/>
            <person name="Magnuson J."/>
            <person name="Mondo S."/>
            <person name="Nolan M."/>
            <person name="Ohm R."/>
            <person name="Pangilinan J."/>
            <person name="Park H.-J."/>
            <person name="Ramirez L."/>
            <person name="Alfaro M."/>
            <person name="Sun H."/>
            <person name="Tritt A."/>
            <person name="Yoshinaga Y."/>
            <person name="Zwiers L.-H."/>
            <person name="Turgeon B."/>
            <person name="Goodwin S."/>
            <person name="Spatafora J."/>
            <person name="Crous P."/>
            <person name="Grigoriev I."/>
        </authorList>
    </citation>
    <scope>NUCLEOTIDE SEQUENCE</scope>
    <source>
        <strain evidence="4">CBS 109.77</strain>
    </source>
</reference>
<evidence type="ECO:0000313" key="4">
    <source>
        <dbReference type="EMBL" id="KAF2801205.1"/>
    </source>
</evidence>
<dbReference type="AlphaFoldDB" id="A0A6A6XYV8"/>
<dbReference type="InterPro" id="IPR045312">
    <property type="entry name" value="PCBER-like"/>
</dbReference>
<evidence type="ECO:0000256" key="1">
    <source>
        <dbReference type="ARBA" id="ARBA00022857"/>
    </source>
</evidence>
<dbReference type="EMBL" id="MU001738">
    <property type="protein sequence ID" value="KAF2801205.1"/>
    <property type="molecule type" value="Genomic_DNA"/>
</dbReference>
<dbReference type="Gene3D" id="3.40.50.720">
    <property type="entry name" value="NAD(P)-binding Rossmann-like Domain"/>
    <property type="match status" value="1"/>
</dbReference>
<dbReference type="PANTHER" id="PTHR47706:SF9">
    <property type="entry name" value="NMRA-LIKE DOMAIN-CONTAINING PROTEIN-RELATED"/>
    <property type="match status" value="1"/>
</dbReference>
<dbReference type="Proteomes" id="UP000799757">
    <property type="component" value="Unassembled WGS sequence"/>
</dbReference>
<dbReference type="SUPFAM" id="SSF51735">
    <property type="entry name" value="NAD(P)-binding Rossmann-fold domains"/>
    <property type="match status" value="1"/>
</dbReference>
<dbReference type="Gene3D" id="3.90.25.10">
    <property type="entry name" value="UDP-galactose 4-epimerase, domain 1"/>
    <property type="match status" value="1"/>
</dbReference>
<keyword evidence="1" id="KW-0521">NADP</keyword>
<evidence type="ECO:0000256" key="2">
    <source>
        <dbReference type="ARBA" id="ARBA00023002"/>
    </source>
</evidence>
<feature type="domain" description="NmrA-like" evidence="3">
    <location>
        <begin position="4"/>
        <end position="134"/>
    </location>
</feature>
<keyword evidence="5" id="KW-1185">Reference proteome</keyword>
<gene>
    <name evidence="4" type="ORF">K505DRAFT_319966</name>
</gene>